<dbReference type="InterPro" id="IPR011006">
    <property type="entry name" value="CheY-like_superfamily"/>
</dbReference>
<feature type="modified residue" description="4-aspartylphosphate" evidence="1">
    <location>
        <position position="86"/>
    </location>
</feature>
<dbReference type="InterPro" id="IPR001789">
    <property type="entry name" value="Sig_transdc_resp-reg_receiver"/>
</dbReference>
<feature type="domain" description="Response regulatory" evidence="2">
    <location>
        <begin position="29"/>
        <end position="153"/>
    </location>
</feature>
<dbReference type="PANTHER" id="PTHR44520">
    <property type="entry name" value="RESPONSE REGULATOR RCP1-RELATED"/>
    <property type="match status" value="1"/>
</dbReference>
<dbReference type="AlphaFoldDB" id="A0A5B2VYL3"/>
<proteinExistence type="predicted"/>
<organism evidence="3 4">
    <name type="scientific">Chitinophaga agrisoli</name>
    <dbReference type="NCBI Taxonomy" id="2607653"/>
    <lineage>
        <taxon>Bacteria</taxon>
        <taxon>Pseudomonadati</taxon>
        <taxon>Bacteroidota</taxon>
        <taxon>Chitinophagia</taxon>
        <taxon>Chitinophagales</taxon>
        <taxon>Chitinophagaceae</taxon>
        <taxon>Chitinophaga</taxon>
    </lineage>
</organism>
<dbReference type="GO" id="GO:0000160">
    <property type="term" value="P:phosphorelay signal transduction system"/>
    <property type="evidence" value="ECO:0007669"/>
    <property type="project" value="InterPro"/>
</dbReference>
<evidence type="ECO:0000259" key="2">
    <source>
        <dbReference type="PROSITE" id="PS50110"/>
    </source>
</evidence>
<dbReference type="Gene3D" id="3.40.50.2300">
    <property type="match status" value="1"/>
</dbReference>
<sequence length="153" mass="17845">MKTNHPRLRIKLCLHLSPEYSPTMNRLNLIFIVDDDPIHQQIAQIMIDRQGISHAMRTFSDAQEVLDYLHGHEQHRDKLPDVILLDLNMPVMDGWDFLEAYAGFYTNLSRSIQIYVLTSSIDENDRERVRSYSFVKGYLTKPLSKEIILSLAE</sequence>
<reference evidence="3 4" key="1">
    <citation type="submission" date="2019-09" db="EMBL/GenBank/DDBJ databases">
        <title>Chitinophaga ginsengihumi sp. nov., isolated from soil of ginseng rhizosphere.</title>
        <authorList>
            <person name="Lee J."/>
        </authorList>
    </citation>
    <scope>NUCLEOTIDE SEQUENCE [LARGE SCALE GENOMIC DNA]</scope>
    <source>
        <strain evidence="3 4">BN140078</strain>
    </source>
</reference>
<reference evidence="3 4" key="2">
    <citation type="submission" date="2019-09" db="EMBL/GenBank/DDBJ databases">
        <authorList>
            <person name="Jin C."/>
        </authorList>
    </citation>
    <scope>NUCLEOTIDE SEQUENCE [LARGE SCALE GENOMIC DNA]</scope>
    <source>
        <strain evidence="3 4">BN140078</strain>
    </source>
</reference>
<dbReference type="SMART" id="SM00448">
    <property type="entry name" value="REC"/>
    <property type="match status" value="1"/>
</dbReference>
<protein>
    <submittedName>
        <fullName evidence="3">Response regulator</fullName>
    </submittedName>
</protein>
<keyword evidence="1" id="KW-0597">Phosphoprotein</keyword>
<evidence type="ECO:0000313" key="4">
    <source>
        <dbReference type="Proteomes" id="UP000324611"/>
    </source>
</evidence>
<keyword evidence="4" id="KW-1185">Reference proteome</keyword>
<dbReference type="EMBL" id="VUOC01000002">
    <property type="protein sequence ID" value="KAA2243119.1"/>
    <property type="molecule type" value="Genomic_DNA"/>
</dbReference>
<evidence type="ECO:0000313" key="3">
    <source>
        <dbReference type="EMBL" id="KAA2243119.1"/>
    </source>
</evidence>
<evidence type="ECO:0000256" key="1">
    <source>
        <dbReference type="PROSITE-ProRule" id="PRU00169"/>
    </source>
</evidence>
<dbReference type="PANTHER" id="PTHR44520:SF2">
    <property type="entry name" value="RESPONSE REGULATOR RCP1"/>
    <property type="match status" value="1"/>
</dbReference>
<name>A0A5B2VYL3_9BACT</name>
<comment type="caution">
    <text evidence="3">The sequence shown here is derived from an EMBL/GenBank/DDBJ whole genome shotgun (WGS) entry which is preliminary data.</text>
</comment>
<accession>A0A5B2VYL3</accession>
<dbReference type="Pfam" id="PF00072">
    <property type="entry name" value="Response_reg"/>
    <property type="match status" value="1"/>
</dbReference>
<gene>
    <name evidence="3" type="ORF">F0L74_11430</name>
</gene>
<dbReference type="PROSITE" id="PS50110">
    <property type="entry name" value="RESPONSE_REGULATORY"/>
    <property type="match status" value="1"/>
</dbReference>
<dbReference type="InterPro" id="IPR052893">
    <property type="entry name" value="TCS_response_regulator"/>
</dbReference>
<dbReference type="Proteomes" id="UP000324611">
    <property type="component" value="Unassembled WGS sequence"/>
</dbReference>
<dbReference type="SUPFAM" id="SSF52172">
    <property type="entry name" value="CheY-like"/>
    <property type="match status" value="1"/>
</dbReference>